<gene>
    <name evidence="2" type="ORF">ES675_01055</name>
</gene>
<dbReference type="RefSeq" id="WP_066250681.1">
    <property type="nucleotide sequence ID" value="NZ_VSKL01000001.1"/>
</dbReference>
<proteinExistence type="predicted"/>
<comment type="caution">
    <text evidence="2">The sequence shown here is derived from an EMBL/GenBank/DDBJ whole genome shotgun (WGS) entry which is preliminary data.</text>
</comment>
<keyword evidence="3" id="KW-1185">Reference proteome</keyword>
<name>A0A5D0R2I4_9FLAO</name>
<sequence>MSVPILNYSKKVEFWIENEILFCKFNQADCYLTIESAEAYLLKILKLTEGKPRPLLIDIRNFTGNFSPLAAKFFTESSILKHFVIAQAFVVNTLNGKLLIGSYKRLFAQGAHVQIFGDTETALAFCMESKNTYNV</sequence>
<evidence type="ECO:0000313" key="3">
    <source>
        <dbReference type="Proteomes" id="UP000324358"/>
    </source>
</evidence>
<dbReference type="Pfam" id="PF25056">
    <property type="entry name" value="DUF7793"/>
    <property type="match status" value="1"/>
</dbReference>
<feature type="domain" description="DUF7793" evidence="1">
    <location>
        <begin position="14"/>
        <end position="127"/>
    </location>
</feature>
<dbReference type="OrthoDB" id="1433063at2"/>
<protein>
    <recommendedName>
        <fullName evidence="1">DUF7793 domain-containing protein</fullName>
    </recommendedName>
</protein>
<dbReference type="AlphaFoldDB" id="A0A5D0R2I4"/>
<evidence type="ECO:0000313" key="2">
    <source>
        <dbReference type="EMBL" id="TYB74754.1"/>
    </source>
</evidence>
<accession>A0A5D0R2I4</accession>
<dbReference type="Proteomes" id="UP000324358">
    <property type="component" value="Unassembled WGS sequence"/>
</dbReference>
<reference evidence="2 3" key="1">
    <citation type="submission" date="2019-08" db="EMBL/GenBank/DDBJ databases">
        <title>Genomes of Antarctic Bizionia species.</title>
        <authorList>
            <person name="Bowman J.P."/>
        </authorList>
    </citation>
    <scope>NUCLEOTIDE SEQUENCE [LARGE SCALE GENOMIC DNA]</scope>
    <source>
        <strain evidence="2 3">APA-1</strain>
    </source>
</reference>
<evidence type="ECO:0000259" key="1">
    <source>
        <dbReference type="Pfam" id="PF25056"/>
    </source>
</evidence>
<organism evidence="2 3">
    <name type="scientific">Bizionia algoritergicola</name>
    <dbReference type="NCBI Taxonomy" id="291187"/>
    <lineage>
        <taxon>Bacteria</taxon>
        <taxon>Pseudomonadati</taxon>
        <taxon>Bacteroidota</taxon>
        <taxon>Flavobacteriia</taxon>
        <taxon>Flavobacteriales</taxon>
        <taxon>Flavobacteriaceae</taxon>
        <taxon>Bizionia</taxon>
    </lineage>
</organism>
<dbReference type="EMBL" id="VSKL01000001">
    <property type="protein sequence ID" value="TYB74754.1"/>
    <property type="molecule type" value="Genomic_DNA"/>
</dbReference>
<dbReference type="InterPro" id="IPR056695">
    <property type="entry name" value="DUF7793"/>
</dbReference>